<evidence type="ECO:0000256" key="2">
    <source>
        <dbReference type="ARBA" id="ARBA00022617"/>
    </source>
</evidence>
<dbReference type="PANTHER" id="PTHR11961">
    <property type="entry name" value="CYTOCHROME C"/>
    <property type="match status" value="1"/>
</dbReference>
<protein>
    <submittedName>
        <fullName evidence="8">Cytochrome c</fullName>
    </submittedName>
</protein>
<evidence type="ECO:0000256" key="1">
    <source>
        <dbReference type="ARBA" id="ARBA00022448"/>
    </source>
</evidence>
<dbReference type="RefSeq" id="WP_188070721.1">
    <property type="nucleotide sequence ID" value="NZ_BSPS01000050.1"/>
</dbReference>
<evidence type="ECO:0000256" key="6">
    <source>
        <dbReference type="PROSITE-ProRule" id="PRU00433"/>
    </source>
</evidence>
<dbReference type="Proteomes" id="UP000571950">
    <property type="component" value="Unassembled WGS sequence"/>
</dbReference>
<dbReference type="PRINTS" id="PR00604">
    <property type="entry name" value="CYTCHRMECIAB"/>
</dbReference>
<gene>
    <name evidence="8" type="ORF">GGR43_000880</name>
</gene>
<evidence type="ECO:0000256" key="5">
    <source>
        <dbReference type="ARBA" id="ARBA00023004"/>
    </source>
</evidence>
<feature type="domain" description="Cytochrome c" evidence="7">
    <location>
        <begin position="7"/>
        <end position="126"/>
    </location>
</feature>
<evidence type="ECO:0000313" key="9">
    <source>
        <dbReference type="Proteomes" id="UP000571950"/>
    </source>
</evidence>
<dbReference type="GO" id="GO:0020037">
    <property type="term" value="F:heme binding"/>
    <property type="evidence" value="ECO:0007669"/>
    <property type="project" value="InterPro"/>
</dbReference>
<dbReference type="Gene3D" id="1.10.760.10">
    <property type="entry name" value="Cytochrome c-like domain"/>
    <property type="match status" value="1"/>
</dbReference>
<dbReference type="PROSITE" id="PS51007">
    <property type="entry name" value="CYTC"/>
    <property type="match status" value="1"/>
</dbReference>
<name>A0A7W6BNZ6_9SPHN</name>
<dbReference type="EMBL" id="JACIDT010000002">
    <property type="protein sequence ID" value="MBB3925179.1"/>
    <property type="molecule type" value="Genomic_DNA"/>
</dbReference>
<keyword evidence="3 6" id="KW-0479">Metal-binding</keyword>
<evidence type="ECO:0000313" key="8">
    <source>
        <dbReference type="EMBL" id="MBB3925179.1"/>
    </source>
</evidence>
<organism evidence="8 9">
    <name type="scientific">Sphingobium jiangsuense</name>
    <dbReference type="NCBI Taxonomy" id="870476"/>
    <lineage>
        <taxon>Bacteria</taxon>
        <taxon>Pseudomonadati</taxon>
        <taxon>Pseudomonadota</taxon>
        <taxon>Alphaproteobacteria</taxon>
        <taxon>Sphingomonadales</taxon>
        <taxon>Sphingomonadaceae</taxon>
        <taxon>Sphingobium</taxon>
    </lineage>
</organism>
<reference evidence="8 9" key="1">
    <citation type="submission" date="2020-08" db="EMBL/GenBank/DDBJ databases">
        <title>Genomic Encyclopedia of Type Strains, Phase IV (KMG-IV): sequencing the most valuable type-strain genomes for metagenomic binning, comparative biology and taxonomic classification.</title>
        <authorList>
            <person name="Goeker M."/>
        </authorList>
    </citation>
    <scope>NUCLEOTIDE SEQUENCE [LARGE SCALE GENOMIC DNA]</scope>
    <source>
        <strain evidence="8 9">DSM 26189</strain>
    </source>
</reference>
<evidence type="ECO:0000256" key="3">
    <source>
        <dbReference type="ARBA" id="ARBA00022723"/>
    </source>
</evidence>
<accession>A0A7W6BNZ6</accession>
<dbReference type="GO" id="GO:0009055">
    <property type="term" value="F:electron transfer activity"/>
    <property type="evidence" value="ECO:0007669"/>
    <property type="project" value="InterPro"/>
</dbReference>
<dbReference type="GO" id="GO:0046872">
    <property type="term" value="F:metal ion binding"/>
    <property type="evidence" value="ECO:0007669"/>
    <property type="project" value="UniProtKB-KW"/>
</dbReference>
<dbReference type="AlphaFoldDB" id="A0A7W6BNZ6"/>
<keyword evidence="4" id="KW-0249">Electron transport</keyword>
<dbReference type="InterPro" id="IPR009056">
    <property type="entry name" value="Cyt_c-like_dom"/>
</dbReference>
<sequence length="131" mass="13798">MKTTSITTLVFGAMILAGCGGNGGNGTAPARTNPVAACLTCHSFTKGVKRPTAPNLHDIVGKPAGSEPGFRYSDALKNSGIVWTREKLDAYLADPRALVPGTRMIYAGEPDAARRQAMIDYMQNGEGDQAQ</sequence>
<keyword evidence="2 6" id="KW-0349">Heme</keyword>
<evidence type="ECO:0000256" key="4">
    <source>
        <dbReference type="ARBA" id="ARBA00022982"/>
    </source>
</evidence>
<keyword evidence="9" id="KW-1185">Reference proteome</keyword>
<keyword evidence="5 6" id="KW-0408">Iron</keyword>
<proteinExistence type="predicted"/>
<dbReference type="InterPro" id="IPR036909">
    <property type="entry name" value="Cyt_c-like_dom_sf"/>
</dbReference>
<keyword evidence="1" id="KW-0813">Transport</keyword>
<dbReference type="SUPFAM" id="SSF46626">
    <property type="entry name" value="Cytochrome c"/>
    <property type="match status" value="1"/>
</dbReference>
<dbReference type="InterPro" id="IPR002327">
    <property type="entry name" value="Cyt_c_1A/1B"/>
</dbReference>
<comment type="caution">
    <text evidence="8">The sequence shown here is derived from an EMBL/GenBank/DDBJ whole genome shotgun (WGS) entry which is preliminary data.</text>
</comment>
<dbReference type="PROSITE" id="PS51257">
    <property type="entry name" value="PROKAR_LIPOPROTEIN"/>
    <property type="match status" value="1"/>
</dbReference>
<evidence type="ECO:0000259" key="7">
    <source>
        <dbReference type="PROSITE" id="PS51007"/>
    </source>
</evidence>